<feature type="domain" description="CheC-like protein" evidence="3">
    <location>
        <begin position="19"/>
        <end position="54"/>
    </location>
</feature>
<sequence length="205" mass="22365">MLQVFWEVKSLGEINFGVEEMDALKELGNIGVAHAATSLSALLGKAIEMSVPDVRIVKISEVHECFDEKVVTAVVTSLEDLENGRSGYLFISFPDAKKLANLLTNDQSLLNSTLMEIGNILSSSFCNAIADMLGIMLIPSPPSLAEDLSIAILEAIIAQIADRGDYLIVFETELKEMENAIEILIILIPDENFLGYIIKMMGMLG</sequence>
<dbReference type="InterPro" id="IPR050992">
    <property type="entry name" value="CheZ_family_phosphatases"/>
</dbReference>
<evidence type="ECO:0000313" key="4">
    <source>
        <dbReference type="EMBL" id="HEH35925.1"/>
    </source>
</evidence>
<proteinExistence type="predicted"/>
<reference evidence="4" key="1">
    <citation type="journal article" date="2020" name="mSystems">
        <title>Genome- and Community-Level Interaction Insights into Carbon Utilization and Element Cycling Functions of Hydrothermarchaeota in Hydrothermal Sediment.</title>
        <authorList>
            <person name="Zhou Z."/>
            <person name="Liu Y."/>
            <person name="Xu W."/>
            <person name="Pan J."/>
            <person name="Luo Z.H."/>
            <person name="Li M."/>
        </authorList>
    </citation>
    <scope>NUCLEOTIDE SEQUENCE [LARGE SCALE GENOMIC DNA]</scope>
    <source>
        <strain evidence="4">SpSt-26</strain>
    </source>
</reference>
<dbReference type="EMBL" id="DSLA01000112">
    <property type="protein sequence ID" value="HEH35925.1"/>
    <property type="molecule type" value="Genomic_DNA"/>
</dbReference>
<dbReference type="GO" id="GO:0016787">
    <property type="term" value="F:hydrolase activity"/>
    <property type="evidence" value="ECO:0007669"/>
    <property type="project" value="UniProtKB-KW"/>
</dbReference>
<gene>
    <name evidence="4" type="ORF">ENP88_07305</name>
</gene>
<feature type="domain" description="CheC-like protein" evidence="3">
    <location>
        <begin position="112"/>
        <end position="144"/>
    </location>
</feature>
<evidence type="ECO:0000259" key="3">
    <source>
        <dbReference type="Pfam" id="PF04509"/>
    </source>
</evidence>
<dbReference type="PANTHER" id="PTHR43693">
    <property type="entry name" value="PROTEIN PHOSPHATASE CHEZ"/>
    <property type="match status" value="1"/>
</dbReference>
<dbReference type="PANTHER" id="PTHR43693:SF1">
    <property type="entry name" value="PROTEIN PHOSPHATASE CHEZ"/>
    <property type="match status" value="1"/>
</dbReference>
<evidence type="ECO:0000256" key="1">
    <source>
        <dbReference type="ARBA" id="ARBA00022500"/>
    </source>
</evidence>
<dbReference type="CDD" id="cd17909">
    <property type="entry name" value="CheC_ClassI"/>
    <property type="match status" value="1"/>
</dbReference>
<organism evidence="4">
    <name type="scientific">Archaeoglobus fulgidus</name>
    <dbReference type="NCBI Taxonomy" id="2234"/>
    <lineage>
        <taxon>Archaea</taxon>
        <taxon>Methanobacteriati</taxon>
        <taxon>Methanobacteriota</taxon>
        <taxon>Archaeoglobi</taxon>
        <taxon>Archaeoglobales</taxon>
        <taxon>Archaeoglobaceae</taxon>
        <taxon>Archaeoglobus</taxon>
    </lineage>
</organism>
<keyword evidence="2" id="KW-0378">Hydrolase</keyword>
<dbReference type="InterPro" id="IPR007597">
    <property type="entry name" value="CheC"/>
</dbReference>
<keyword evidence="1" id="KW-0145">Chemotaxis</keyword>
<name>A0A7J2TK26_ARCFL</name>
<dbReference type="GO" id="GO:0006935">
    <property type="term" value="P:chemotaxis"/>
    <property type="evidence" value="ECO:0007669"/>
    <property type="project" value="UniProtKB-KW"/>
</dbReference>
<dbReference type="SUPFAM" id="SSF103039">
    <property type="entry name" value="CheC-like"/>
    <property type="match status" value="1"/>
</dbReference>
<dbReference type="AlphaFoldDB" id="A0A7J2TK26"/>
<protein>
    <submittedName>
        <fullName evidence="4">Chemotaxis protein CheC</fullName>
    </submittedName>
</protein>
<comment type="caution">
    <text evidence="4">The sequence shown here is derived from an EMBL/GenBank/DDBJ whole genome shotgun (WGS) entry which is preliminary data.</text>
</comment>
<dbReference type="InterPro" id="IPR028976">
    <property type="entry name" value="CheC-like_sf"/>
</dbReference>
<evidence type="ECO:0000256" key="2">
    <source>
        <dbReference type="ARBA" id="ARBA00022801"/>
    </source>
</evidence>
<dbReference type="Pfam" id="PF04509">
    <property type="entry name" value="CheC"/>
    <property type="match status" value="2"/>
</dbReference>
<dbReference type="Gene3D" id="3.40.1550.10">
    <property type="entry name" value="CheC-like"/>
    <property type="match status" value="1"/>
</dbReference>
<accession>A0A7J2TK26</accession>